<sequence>MVTKELTFPWTFLNLRPLYLRIQSPRLLLYQSPHHPELAAVMVLSLYLGAPLAYLLCLLCVGIYLTLVLRVLLTWQLHVFPRLLLLPSTMASALPLMSLLRNPVALELYCASLGNSRAQDLLLLRQDSGQLLRQRGWIHFSFVHLLLGLLILKEAGANGVTWPTNHPFLFLPRLPPSHKPFICSSVSVDIQGFSCLQLVKILFFL</sequence>
<comment type="caution">
    <text evidence="2">The sequence shown here is derived from an EMBL/GenBank/DDBJ whole genome shotgun (WGS) entry which is preliminary data.</text>
</comment>
<gene>
    <name evidence="2" type="ORF">PXEA_LOCUS6215</name>
</gene>
<reference evidence="2" key="1">
    <citation type="submission" date="2018-11" db="EMBL/GenBank/DDBJ databases">
        <authorList>
            <consortium name="Pathogen Informatics"/>
        </authorList>
    </citation>
    <scope>NUCLEOTIDE SEQUENCE</scope>
</reference>
<dbReference type="AlphaFoldDB" id="A0A3S5CDR1"/>
<accession>A0A3S5CDR1</accession>
<keyword evidence="1" id="KW-0812">Transmembrane</keyword>
<proteinExistence type="predicted"/>
<evidence type="ECO:0000313" key="2">
    <source>
        <dbReference type="EMBL" id="VEL12775.1"/>
    </source>
</evidence>
<dbReference type="Proteomes" id="UP000784294">
    <property type="component" value="Unassembled WGS sequence"/>
</dbReference>
<keyword evidence="3" id="KW-1185">Reference proteome</keyword>
<feature type="transmembrane region" description="Helical" evidence="1">
    <location>
        <begin position="38"/>
        <end position="67"/>
    </location>
</feature>
<name>A0A3S5CDR1_9PLAT</name>
<evidence type="ECO:0000313" key="3">
    <source>
        <dbReference type="Proteomes" id="UP000784294"/>
    </source>
</evidence>
<keyword evidence="1" id="KW-0472">Membrane</keyword>
<keyword evidence="1" id="KW-1133">Transmembrane helix</keyword>
<organism evidence="2 3">
    <name type="scientific">Protopolystoma xenopodis</name>
    <dbReference type="NCBI Taxonomy" id="117903"/>
    <lineage>
        <taxon>Eukaryota</taxon>
        <taxon>Metazoa</taxon>
        <taxon>Spiralia</taxon>
        <taxon>Lophotrochozoa</taxon>
        <taxon>Platyhelminthes</taxon>
        <taxon>Monogenea</taxon>
        <taxon>Polyopisthocotylea</taxon>
        <taxon>Polystomatidea</taxon>
        <taxon>Polystomatidae</taxon>
        <taxon>Protopolystoma</taxon>
    </lineage>
</organism>
<evidence type="ECO:0000256" key="1">
    <source>
        <dbReference type="SAM" id="Phobius"/>
    </source>
</evidence>
<dbReference type="EMBL" id="CAAALY010015789">
    <property type="protein sequence ID" value="VEL12775.1"/>
    <property type="molecule type" value="Genomic_DNA"/>
</dbReference>
<protein>
    <submittedName>
        <fullName evidence="2">Uncharacterized protein</fullName>
    </submittedName>
</protein>